<dbReference type="Proteomes" id="UP000295547">
    <property type="component" value="Unassembled WGS sequence"/>
</dbReference>
<dbReference type="RefSeq" id="WP_132659300.1">
    <property type="nucleotide sequence ID" value="NZ_SMBJ01000001.1"/>
</dbReference>
<reference evidence="1 2" key="1">
    <citation type="submission" date="2019-03" db="EMBL/GenBank/DDBJ databases">
        <title>Genomic Encyclopedia of Type Strains, Phase IV (KMG-V): Genome sequencing to study the core and pangenomes of soil and plant-associated prokaryotes.</title>
        <authorList>
            <person name="Whitman W."/>
        </authorList>
    </citation>
    <scope>NUCLEOTIDE SEQUENCE [LARGE SCALE GENOMIC DNA]</scope>
    <source>
        <strain evidence="1 2">Gr42</strain>
    </source>
</reference>
<dbReference type="EMBL" id="SMBJ01000001">
    <property type="protein sequence ID" value="TCU31179.1"/>
    <property type="molecule type" value="Genomic_DNA"/>
</dbReference>
<dbReference type="AlphaFoldDB" id="A0A4R3RB22"/>
<sequence>MKEVCASNGQYGRLGRFDIAAIHIVCGSALLERMRLRKRQSPEMIVAMDRFFQEWCRNIVFQLRRPPPAKYVDCSRPGVLHELPKELRSDRQSYVRAPAGAVRIAAEGK</sequence>
<organism evidence="1 2">
    <name type="scientific">Rhizobium azibense</name>
    <dbReference type="NCBI Taxonomy" id="1136135"/>
    <lineage>
        <taxon>Bacteria</taxon>
        <taxon>Pseudomonadati</taxon>
        <taxon>Pseudomonadota</taxon>
        <taxon>Alphaproteobacteria</taxon>
        <taxon>Hyphomicrobiales</taxon>
        <taxon>Rhizobiaceae</taxon>
        <taxon>Rhizobium/Agrobacterium group</taxon>
        <taxon>Rhizobium</taxon>
    </lineage>
</organism>
<name>A0A4R3RB22_9HYPH</name>
<proteinExistence type="predicted"/>
<gene>
    <name evidence="1" type="ORF">EV130_101756</name>
</gene>
<accession>A0A4R3RB22</accession>
<keyword evidence="2" id="KW-1185">Reference proteome</keyword>
<evidence type="ECO:0000313" key="2">
    <source>
        <dbReference type="Proteomes" id="UP000295547"/>
    </source>
</evidence>
<evidence type="ECO:0000313" key="1">
    <source>
        <dbReference type="EMBL" id="TCU31179.1"/>
    </source>
</evidence>
<protein>
    <submittedName>
        <fullName evidence="1">Uncharacterized protein</fullName>
    </submittedName>
</protein>
<comment type="caution">
    <text evidence="1">The sequence shown here is derived from an EMBL/GenBank/DDBJ whole genome shotgun (WGS) entry which is preliminary data.</text>
</comment>